<organism evidence="3 4">
    <name type="scientific">Zopfia rhizophila CBS 207.26</name>
    <dbReference type="NCBI Taxonomy" id="1314779"/>
    <lineage>
        <taxon>Eukaryota</taxon>
        <taxon>Fungi</taxon>
        <taxon>Dikarya</taxon>
        <taxon>Ascomycota</taxon>
        <taxon>Pezizomycotina</taxon>
        <taxon>Dothideomycetes</taxon>
        <taxon>Dothideomycetes incertae sedis</taxon>
        <taxon>Zopfiaceae</taxon>
        <taxon>Zopfia</taxon>
    </lineage>
</organism>
<feature type="transmembrane region" description="Helical" evidence="2">
    <location>
        <begin position="61"/>
        <end position="85"/>
    </location>
</feature>
<evidence type="ECO:0000256" key="2">
    <source>
        <dbReference type="SAM" id="Phobius"/>
    </source>
</evidence>
<keyword evidence="2" id="KW-0812">Transmembrane</keyword>
<feature type="compositionally biased region" description="Polar residues" evidence="1">
    <location>
        <begin position="103"/>
        <end position="121"/>
    </location>
</feature>
<dbReference type="Proteomes" id="UP000800200">
    <property type="component" value="Unassembled WGS sequence"/>
</dbReference>
<feature type="region of interest" description="Disordered" evidence="1">
    <location>
        <begin position="88"/>
        <end position="121"/>
    </location>
</feature>
<reference evidence="3" key="1">
    <citation type="journal article" date="2020" name="Stud. Mycol.">
        <title>101 Dothideomycetes genomes: a test case for predicting lifestyles and emergence of pathogens.</title>
        <authorList>
            <person name="Haridas S."/>
            <person name="Albert R."/>
            <person name="Binder M."/>
            <person name="Bloem J."/>
            <person name="Labutti K."/>
            <person name="Salamov A."/>
            <person name="Andreopoulos B."/>
            <person name="Baker S."/>
            <person name="Barry K."/>
            <person name="Bills G."/>
            <person name="Bluhm B."/>
            <person name="Cannon C."/>
            <person name="Castanera R."/>
            <person name="Culley D."/>
            <person name="Daum C."/>
            <person name="Ezra D."/>
            <person name="Gonzalez J."/>
            <person name="Henrissat B."/>
            <person name="Kuo A."/>
            <person name="Liang C."/>
            <person name="Lipzen A."/>
            <person name="Lutzoni F."/>
            <person name="Magnuson J."/>
            <person name="Mondo S."/>
            <person name="Nolan M."/>
            <person name="Ohm R."/>
            <person name="Pangilinan J."/>
            <person name="Park H.-J."/>
            <person name="Ramirez L."/>
            <person name="Alfaro M."/>
            <person name="Sun H."/>
            <person name="Tritt A."/>
            <person name="Yoshinaga Y."/>
            <person name="Zwiers L.-H."/>
            <person name="Turgeon B."/>
            <person name="Goodwin S."/>
            <person name="Spatafora J."/>
            <person name="Crous P."/>
            <person name="Grigoriev I."/>
        </authorList>
    </citation>
    <scope>NUCLEOTIDE SEQUENCE</scope>
    <source>
        <strain evidence="3">CBS 207.26</strain>
    </source>
</reference>
<evidence type="ECO:0000313" key="3">
    <source>
        <dbReference type="EMBL" id="KAF2182985.1"/>
    </source>
</evidence>
<dbReference type="EMBL" id="ML994645">
    <property type="protein sequence ID" value="KAF2182985.1"/>
    <property type="molecule type" value="Genomic_DNA"/>
</dbReference>
<gene>
    <name evidence="3" type="ORF">K469DRAFT_690420</name>
</gene>
<name>A0A6A6DW29_9PEZI</name>
<protein>
    <submittedName>
        <fullName evidence="3">Uncharacterized protein</fullName>
    </submittedName>
</protein>
<sequence>MSNYNWAEYPQPRYGHAGLEVLQQDQTQLRNPQPPVQISAPPPYVPEKPPGIICGLPKKTLWILLAIAIAVILSGIGGGLAARFAGQHKQENRTQGPGRGSVQALSSTSRPPTITDPTQSTAPAILITTIQTILSQNLTIPASSPPSNPCATTSAFTTGLWWMGTQN</sequence>
<accession>A0A6A6DW29</accession>
<keyword evidence="2" id="KW-0472">Membrane</keyword>
<dbReference type="AlphaFoldDB" id="A0A6A6DW29"/>
<evidence type="ECO:0000256" key="1">
    <source>
        <dbReference type="SAM" id="MobiDB-lite"/>
    </source>
</evidence>
<evidence type="ECO:0000313" key="4">
    <source>
        <dbReference type="Proteomes" id="UP000800200"/>
    </source>
</evidence>
<keyword evidence="4" id="KW-1185">Reference proteome</keyword>
<keyword evidence="2" id="KW-1133">Transmembrane helix</keyword>
<proteinExistence type="predicted"/>